<keyword evidence="3" id="KW-1185">Reference proteome</keyword>
<dbReference type="OrthoDB" id="1095087at2759"/>
<name>A0A8X8XAB6_SALSN</name>
<feature type="transmembrane region" description="Helical" evidence="1">
    <location>
        <begin position="68"/>
        <end position="88"/>
    </location>
</feature>
<keyword evidence="1" id="KW-1133">Transmembrane helix</keyword>
<dbReference type="PANTHER" id="PTHR33640:SF8">
    <property type="entry name" value="TRANSMEMBRANE PROTEIN"/>
    <property type="match status" value="1"/>
</dbReference>
<dbReference type="Proteomes" id="UP000298416">
    <property type="component" value="Unassembled WGS sequence"/>
</dbReference>
<proteinExistence type="predicted"/>
<feature type="transmembrane region" description="Helical" evidence="1">
    <location>
        <begin position="29"/>
        <end position="53"/>
    </location>
</feature>
<accession>A0A8X8XAB6</accession>
<keyword evidence="1" id="KW-0812">Transmembrane</keyword>
<gene>
    <name evidence="2" type="ORF">SASPL_128859</name>
</gene>
<comment type="caution">
    <text evidence="2">The sequence shown here is derived from an EMBL/GenBank/DDBJ whole genome shotgun (WGS) entry which is preliminary data.</text>
</comment>
<evidence type="ECO:0000313" key="2">
    <source>
        <dbReference type="EMBL" id="KAG6410790.1"/>
    </source>
</evidence>
<evidence type="ECO:0000256" key="1">
    <source>
        <dbReference type="SAM" id="Phobius"/>
    </source>
</evidence>
<evidence type="ECO:0000313" key="3">
    <source>
        <dbReference type="Proteomes" id="UP000298416"/>
    </source>
</evidence>
<organism evidence="2">
    <name type="scientific">Salvia splendens</name>
    <name type="common">Scarlet sage</name>
    <dbReference type="NCBI Taxonomy" id="180675"/>
    <lineage>
        <taxon>Eukaryota</taxon>
        <taxon>Viridiplantae</taxon>
        <taxon>Streptophyta</taxon>
        <taxon>Embryophyta</taxon>
        <taxon>Tracheophyta</taxon>
        <taxon>Spermatophyta</taxon>
        <taxon>Magnoliopsida</taxon>
        <taxon>eudicotyledons</taxon>
        <taxon>Gunneridae</taxon>
        <taxon>Pentapetalae</taxon>
        <taxon>asterids</taxon>
        <taxon>lamiids</taxon>
        <taxon>Lamiales</taxon>
        <taxon>Lamiaceae</taxon>
        <taxon>Nepetoideae</taxon>
        <taxon>Mentheae</taxon>
        <taxon>Salviinae</taxon>
        <taxon>Salvia</taxon>
        <taxon>Salvia subgen. Calosphace</taxon>
        <taxon>core Calosphace</taxon>
    </lineage>
</organism>
<sequence>MEAFNFEDVRVEKANAIAKYRRIQRITSLFRFVELLVFLIVVSRFSVQFAVFLKLSSEYLRGISVVELISPGSVFVIGNAIVIVLFLISRRFSGERSTDFYDEYVEKCRSNSNQIQPPILSKSVEKCRSNNNNQIQQQIWSKSVEKSARTEREVISRTRSANLERVRGEEEHRRDLRRSMSEKCRKRAEEEMSSEEFRQTVEAFIARQQRLLREEEGDDSSMVSFQA</sequence>
<reference evidence="2" key="1">
    <citation type="submission" date="2018-01" db="EMBL/GenBank/DDBJ databases">
        <authorList>
            <person name="Mao J.F."/>
        </authorList>
    </citation>
    <scope>NUCLEOTIDE SEQUENCE</scope>
    <source>
        <strain evidence="2">Huo1</strain>
        <tissue evidence="2">Leaf</tissue>
    </source>
</reference>
<dbReference type="EMBL" id="PNBA02000010">
    <property type="protein sequence ID" value="KAG6410790.1"/>
    <property type="molecule type" value="Genomic_DNA"/>
</dbReference>
<protein>
    <submittedName>
        <fullName evidence="2">Uncharacterized protein</fullName>
    </submittedName>
</protein>
<keyword evidence="1" id="KW-0472">Membrane</keyword>
<reference evidence="2" key="2">
    <citation type="submission" date="2020-08" db="EMBL/GenBank/DDBJ databases">
        <title>Plant Genome Project.</title>
        <authorList>
            <person name="Zhang R.-G."/>
        </authorList>
    </citation>
    <scope>NUCLEOTIDE SEQUENCE</scope>
    <source>
        <strain evidence="2">Huo1</strain>
        <tissue evidence="2">Leaf</tissue>
    </source>
</reference>
<dbReference type="PANTHER" id="PTHR33640">
    <property type="entry name" value="TRANSMEMBRANE PROTEIN"/>
    <property type="match status" value="1"/>
</dbReference>
<dbReference type="AlphaFoldDB" id="A0A8X8XAB6"/>